<organism evidence="1 2">
    <name type="scientific">Streptomyces regalis</name>
    <dbReference type="NCBI Taxonomy" id="68262"/>
    <lineage>
        <taxon>Bacteria</taxon>
        <taxon>Bacillati</taxon>
        <taxon>Actinomycetota</taxon>
        <taxon>Actinomycetes</taxon>
        <taxon>Kitasatosporales</taxon>
        <taxon>Streptomycetaceae</taxon>
        <taxon>Streptomyces</taxon>
    </lineage>
</organism>
<dbReference type="Gene3D" id="3.40.30.10">
    <property type="entry name" value="Glutaredoxin"/>
    <property type="match status" value="1"/>
</dbReference>
<sequence>MPETHKPRRLVPPLEVELVGGGRWSLAEQRPARFTCVFFYCGQHYPDCGSYLRQLDGLLDELARVGVTSVIAASGDDEEHAGRSVRECGLECLPVGYGQSVASMREWARFVSRAVKDGEPEPLGEPGFFLVRSDGTLYAAALITMPLRPSHPVSPSSLAARLWGDF</sequence>
<dbReference type="OrthoDB" id="9809746at2"/>
<dbReference type="Proteomes" id="UP000053923">
    <property type="component" value="Unassembled WGS sequence"/>
</dbReference>
<evidence type="ECO:0000313" key="1">
    <source>
        <dbReference type="EMBL" id="KUL35469.1"/>
    </source>
</evidence>
<accession>A0A0X3USA8</accession>
<evidence type="ECO:0000313" key="2">
    <source>
        <dbReference type="Proteomes" id="UP000053923"/>
    </source>
</evidence>
<dbReference type="AlphaFoldDB" id="A0A0X3USA8"/>
<name>A0A0X3USA8_9ACTN</name>
<reference evidence="2" key="1">
    <citation type="submission" date="2015-10" db="EMBL/GenBank/DDBJ databases">
        <authorList>
            <person name="Ju K.-S."/>
            <person name="Doroghazi J.R."/>
            <person name="Metcalf W.W."/>
        </authorList>
    </citation>
    <scope>NUCLEOTIDE SEQUENCE [LARGE SCALE GENOMIC DNA]</scope>
    <source>
        <strain evidence="2">NRRL 3151</strain>
    </source>
</reference>
<comment type="caution">
    <text evidence="1">The sequence shown here is derived from an EMBL/GenBank/DDBJ whole genome shotgun (WGS) entry which is preliminary data.</text>
</comment>
<dbReference type="SUPFAM" id="SSF52833">
    <property type="entry name" value="Thioredoxin-like"/>
    <property type="match status" value="1"/>
</dbReference>
<protein>
    <recommendedName>
        <fullName evidence="3">Alkyl hydroperoxide reductase</fullName>
    </recommendedName>
</protein>
<gene>
    <name evidence="1" type="ORF">ADL12_20030</name>
</gene>
<dbReference type="RefSeq" id="WP_062704036.1">
    <property type="nucleotide sequence ID" value="NZ_LLZG01000153.1"/>
</dbReference>
<evidence type="ECO:0008006" key="3">
    <source>
        <dbReference type="Google" id="ProtNLM"/>
    </source>
</evidence>
<keyword evidence="2" id="KW-1185">Reference proteome</keyword>
<proteinExistence type="predicted"/>
<dbReference type="InterPro" id="IPR036249">
    <property type="entry name" value="Thioredoxin-like_sf"/>
</dbReference>
<dbReference type="EMBL" id="LLZG01000153">
    <property type="protein sequence ID" value="KUL35469.1"/>
    <property type="molecule type" value="Genomic_DNA"/>
</dbReference>